<dbReference type="GO" id="GO:0006508">
    <property type="term" value="P:proteolysis"/>
    <property type="evidence" value="ECO:0007669"/>
    <property type="project" value="UniProtKB-KW"/>
</dbReference>
<dbReference type="GO" id="GO:0004177">
    <property type="term" value="F:aminopeptidase activity"/>
    <property type="evidence" value="ECO:0007669"/>
    <property type="project" value="UniProtKB-KW"/>
</dbReference>
<evidence type="ECO:0000256" key="2">
    <source>
        <dbReference type="ARBA" id="ARBA00011073"/>
    </source>
</evidence>
<dbReference type="EMBL" id="HBHW01043241">
    <property type="protein sequence ID" value="CAE0065419.1"/>
    <property type="molecule type" value="Transcribed_RNA"/>
</dbReference>
<comment type="catalytic activity">
    <reaction evidence="1">
        <text>Release of an N-terminal tripeptide from a polypeptide.</text>
        <dbReference type="EC" id="3.4.14.10"/>
    </reaction>
</comment>
<evidence type="ECO:0000256" key="7">
    <source>
        <dbReference type="ARBA" id="ARBA00022825"/>
    </source>
</evidence>
<dbReference type="PROSITE" id="PS51892">
    <property type="entry name" value="SUBTILASE"/>
    <property type="match status" value="1"/>
</dbReference>
<dbReference type="InterPro" id="IPR046939">
    <property type="entry name" value="TPPII_C_sf"/>
</dbReference>
<dbReference type="PRINTS" id="PR00723">
    <property type="entry name" value="SUBTILISIN"/>
</dbReference>
<dbReference type="Pfam" id="PF21223">
    <property type="entry name" value="TPPII_Ig-like-1"/>
    <property type="match status" value="1"/>
</dbReference>
<feature type="domain" description="Tripeptidyl-peptidase II galactose-binding" evidence="13">
    <location>
        <begin position="755"/>
        <end position="852"/>
    </location>
</feature>
<keyword evidence="4" id="KW-0031">Aminopeptidase</keyword>
<feature type="domain" description="Tripeptidyl peptidase II second Ig-like" evidence="11">
    <location>
        <begin position="904"/>
        <end position="1089"/>
    </location>
</feature>
<feature type="active site" description="Charge relay system" evidence="8">
    <location>
        <position position="269"/>
    </location>
</feature>
<keyword evidence="5 8" id="KW-0645">Protease</keyword>
<name>A0A7S3AAJ6_9RHOD</name>
<dbReference type="PROSITE" id="PS00137">
    <property type="entry name" value="SUBTILASE_HIS"/>
    <property type="match status" value="1"/>
</dbReference>
<feature type="region of interest" description="Disordered" evidence="9">
    <location>
        <begin position="142"/>
        <end position="176"/>
    </location>
</feature>
<dbReference type="PANTHER" id="PTHR43806:SF14">
    <property type="entry name" value="TRIPEPTIDYL-PEPTIDASE 2"/>
    <property type="match status" value="1"/>
</dbReference>
<evidence type="ECO:0000256" key="5">
    <source>
        <dbReference type="ARBA" id="ARBA00022670"/>
    </source>
</evidence>
<evidence type="ECO:0000259" key="13">
    <source>
        <dbReference type="Pfam" id="PF21316"/>
    </source>
</evidence>
<dbReference type="InterPro" id="IPR023828">
    <property type="entry name" value="Peptidase_S8_Ser-AS"/>
</dbReference>
<dbReference type="InterPro" id="IPR046940">
    <property type="entry name" value="TPPII_Ig-like_sf"/>
</dbReference>
<evidence type="ECO:0000256" key="1">
    <source>
        <dbReference type="ARBA" id="ARBA00001910"/>
    </source>
</evidence>
<dbReference type="InterPro" id="IPR015500">
    <property type="entry name" value="Peptidase_S8_subtilisin-rel"/>
</dbReference>
<dbReference type="Gene3D" id="2.20.25.690">
    <property type="match status" value="1"/>
</dbReference>
<feature type="active site" description="Charge relay system" evidence="8">
    <location>
        <position position="525"/>
    </location>
</feature>
<dbReference type="EC" id="3.4.14.10" evidence="3"/>
<comment type="similarity">
    <text evidence="2 8">Belongs to the peptidase S8 family.</text>
</comment>
<reference evidence="14" key="1">
    <citation type="submission" date="2021-01" db="EMBL/GenBank/DDBJ databases">
        <authorList>
            <person name="Corre E."/>
            <person name="Pelletier E."/>
            <person name="Niang G."/>
            <person name="Scheremetjew M."/>
            <person name="Finn R."/>
            <person name="Kale V."/>
            <person name="Holt S."/>
            <person name="Cochrane G."/>
            <person name="Meng A."/>
            <person name="Brown T."/>
            <person name="Cohen L."/>
        </authorList>
    </citation>
    <scope>NUCLEOTIDE SEQUENCE</scope>
    <source>
        <strain evidence="14">CCMP 769</strain>
    </source>
</reference>
<evidence type="ECO:0000259" key="10">
    <source>
        <dbReference type="Pfam" id="PF00082"/>
    </source>
</evidence>
<keyword evidence="7 8" id="KW-0720">Serine protease</keyword>
<evidence type="ECO:0000256" key="3">
    <source>
        <dbReference type="ARBA" id="ARBA00012462"/>
    </source>
</evidence>
<dbReference type="Pfam" id="PF00082">
    <property type="entry name" value="Peptidase_S8"/>
    <property type="match status" value="1"/>
</dbReference>
<dbReference type="InterPro" id="IPR000209">
    <property type="entry name" value="Peptidase_S8/S53_dom"/>
</dbReference>
<dbReference type="GO" id="GO:0008240">
    <property type="term" value="F:tripeptidyl-peptidase activity"/>
    <property type="evidence" value="ECO:0007669"/>
    <property type="project" value="UniProtKB-EC"/>
</dbReference>
<proteinExistence type="inferred from homology"/>
<feature type="domain" description="Peptidase S8/S53" evidence="10">
    <location>
        <begin position="37"/>
        <end position="584"/>
    </location>
</feature>
<evidence type="ECO:0000313" key="14">
    <source>
        <dbReference type="EMBL" id="CAE0065419.1"/>
    </source>
</evidence>
<feature type="active site" description="Charge relay system" evidence="8">
    <location>
        <position position="46"/>
    </location>
</feature>
<keyword evidence="6 8" id="KW-0378">Hydrolase</keyword>
<dbReference type="InterPro" id="IPR048383">
    <property type="entry name" value="TPPII_Ig-like-1"/>
</dbReference>
<feature type="region of interest" description="Disordered" evidence="9">
    <location>
        <begin position="1143"/>
        <end position="1162"/>
    </location>
</feature>
<dbReference type="Gene3D" id="1.25.40.710">
    <property type="match status" value="1"/>
</dbReference>
<organism evidence="14">
    <name type="scientific">Rhodosorus marinus</name>
    <dbReference type="NCBI Taxonomy" id="101924"/>
    <lineage>
        <taxon>Eukaryota</taxon>
        <taxon>Rhodophyta</taxon>
        <taxon>Stylonematophyceae</taxon>
        <taxon>Stylonematales</taxon>
        <taxon>Stylonemataceae</taxon>
        <taxon>Rhodosorus</taxon>
    </lineage>
</organism>
<dbReference type="InterPro" id="IPR022229">
    <property type="entry name" value="TPPII_Ig-like-2"/>
</dbReference>
<evidence type="ECO:0000256" key="8">
    <source>
        <dbReference type="PROSITE-ProRule" id="PRU01240"/>
    </source>
</evidence>
<dbReference type="InterPro" id="IPR048384">
    <property type="entry name" value="TPPII_GBD"/>
</dbReference>
<evidence type="ECO:0000259" key="11">
    <source>
        <dbReference type="Pfam" id="PF12580"/>
    </source>
</evidence>
<accession>A0A7S3AAJ6</accession>
<evidence type="ECO:0000259" key="12">
    <source>
        <dbReference type="Pfam" id="PF21223"/>
    </source>
</evidence>
<evidence type="ECO:0000256" key="6">
    <source>
        <dbReference type="ARBA" id="ARBA00022801"/>
    </source>
</evidence>
<dbReference type="Gene3D" id="3.40.50.200">
    <property type="entry name" value="Peptidase S8/S53 domain"/>
    <property type="match status" value="1"/>
</dbReference>
<dbReference type="Pfam" id="PF12580">
    <property type="entry name" value="TPPII"/>
    <property type="match status" value="1"/>
</dbReference>
<dbReference type="PROSITE" id="PS00138">
    <property type="entry name" value="SUBTILASE_SER"/>
    <property type="match status" value="1"/>
</dbReference>
<dbReference type="InterPro" id="IPR050131">
    <property type="entry name" value="Peptidase_S8_subtilisin-like"/>
</dbReference>
<protein>
    <recommendedName>
        <fullName evidence="3">tripeptidyl-peptidase II</fullName>
        <ecNumber evidence="3">3.4.14.10</ecNumber>
    </recommendedName>
</protein>
<feature type="domain" description="Tripeptidyl-peptidase II first Ig-like" evidence="12">
    <location>
        <begin position="611"/>
        <end position="733"/>
    </location>
</feature>
<evidence type="ECO:0000256" key="4">
    <source>
        <dbReference type="ARBA" id="ARBA00022438"/>
    </source>
</evidence>
<dbReference type="GO" id="GO:0004252">
    <property type="term" value="F:serine-type endopeptidase activity"/>
    <property type="evidence" value="ECO:0007669"/>
    <property type="project" value="UniProtKB-UniRule"/>
</dbReference>
<dbReference type="GO" id="GO:0005829">
    <property type="term" value="C:cytosol"/>
    <property type="evidence" value="ECO:0007669"/>
    <property type="project" value="TreeGrafter"/>
</dbReference>
<dbReference type="InterPro" id="IPR036852">
    <property type="entry name" value="Peptidase_S8/S53_dom_sf"/>
</dbReference>
<dbReference type="SUPFAM" id="SSF52743">
    <property type="entry name" value="Subtilisin-like"/>
    <property type="match status" value="1"/>
</dbReference>
<feature type="region of interest" description="Disordered" evidence="9">
    <location>
        <begin position="1107"/>
        <end position="1126"/>
    </location>
</feature>
<gene>
    <name evidence="14" type="ORF">RMAR00112_LOCUS33491</name>
</gene>
<sequence length="1393" mass="153250">MEVYHGPELGPVSREGFLPKQWIGATEFLSKNAAFDGRGVVVGVLDTGVDPGAAGLSETTDGKRKILDIVDCTGGGDVDTSTVVQENEDGTITGISGRTLALGEKIRELNPSGKYHIGIKSAYELFPRNLITRIRKERRDKWTEQHRLAKAKARSADGKDEEGPSGDPTPQKKLEQGEVDCQIAQLKAIEKDYKDPGQIFDCVVFNDGENWRAIVDSEESGQLSHYKILENYRLNGVYATFGEHDLLNYCVNIYDEGNVLSIVVDAGHHGTHVAGTIAANYPDNPEMNGVAPGCQIVSLKIGDSRLGSMETHQGLIRAMAYLTPDDSENDRRRHKIDYCDALNMSYGEATSRPDSGRFIEMACKLVEKHNIMFIFSAGNAGPGITTGTAPGGTSSVLIGIGAYVTPEMATQAYSFIDEEFYQVTGELKEPRSETEDLLDYYSDNDSLDSPYLNGIVDKRTVGAQQNKSQQNGLSTLGVPGIPYTWCSRGPTPNGAMGVNLCAPGGAIAPVPEWTLRKKMLLNGTSMAAPSATGSVALLLSMCKSKGIKYTSNRVRNALENSAKPLLLQNLSPSGNQLKHPDRFGSGAGSVNVPLAADLLKQSADTPELDVQFSMSYMNSTGIRMSGIYLRDIHDSRLVRRFMIQLDCMKSDDDSAAGKAAASRFESLILLKSTVQWVKTPKSVALFGGGRSFPVTVDPTGLDEGEIHCAEILGYKDGSSSGSGPLFRFPVTVIKPHDVEDEVSRTGAFVVKNLEFSAGEVKRIFLHVPSGASHCTISMNFANHFPSSHNEGKAPIIRRFVIQTVQTVKERSPNDTRLTFYDSVAAGMVLCKQICVEDEQTLEICVSQLWSSPGTTVVDKVRVIFGGLDVYSNSLNVGAGSLCSDRFDIINRLKTNSTPRTPCLCDPKAVLTHLERSLAPTSTILKALGERDRLPNNRQIYELILTYNFSLAETAELKIHFPGLSGHVYESALEGGPFHMIFDSNKKLCFTADCYPSAKKLEKGKGYVLRAAIRHENTSYLDELKNLSAILRIKLASDVSLECFSTQQGALLGLADKKTKNSSWNDVLFPGEKRPLYFSAPKRGSIPKHAVAGDSLVGSVTIDKTPNRGGLEFSGKNPRVKRGPGTDRSVKRYSLRWEVGPALVRDGGASTPAQRKDKKPAGDHVKYKAQLDELRTLLKDRQFGEFDEKYRVAVGQKPDYVPFLSIRLERLEEAAKDNPNPDVDEILNAADAVVEKISTEDIASTLYPVVDSEDESEVSAREEAEKNRRMLSQALLRKLRIVKRTLDAMKDDDDVDKRTSYEQTFEASFKQLRKWNADMTAMSAEVSLMTAERERRRSRFACGLKALGSLEGANASKDMLELRRRLLLALNWRHVVEYEDRWKLIRNPKSYPLF</sequence>
<dbReference type="Pfam" id="PF21316">
    <property type="entry name" value="TPPII_GBD"/>
    <property type="match status" value="1"/>
</dbReference>
<evidence type="ECO:0000256" key="9">
    <source>
        <dbReference type="SAM" id="MobiDB-lite"/>
    </source>
</evidence>
<dbReference type="PANTHER" id="PTHR43806">
    <property type="entry name" value="PEPTIDASE S8"/>
    <property type="match status" value="1"/>
</dbReference>
<dbReference type="InterPro" id="IPR022398">
    <property type="entry name" value="Peptidase_S8_His-AS"/>
</dbReference>
<dbReference type="Gene3D" id="2.60.40.3170">
    <property type="match status" value="1"/>
</dbReference>